<evidence type="ECO:0000313" key="10">
    <source>
        <dbReference type="Proteomes" id="UP000575241"/>
    </source>
</evidence>
<keyword evidence="10" id="KW-1185">Reference proteome</keyword>
<dbReference type="Proteomes" id="UP000575241">
    <property type="component" value="Unassembled WGS sequence"/>
</dbReference>
<proteinExistence type="predicted"/>
<protein>
    <submittedName>
        <fullName evidence="9">Cytochrome c</fullName>
    </submittedName>
</protein>
<keyword evidence="5 6" id="KW-0408">Iron</keyword>
<accession>A0A7W7K3A6</accession>
<dbReference type="InterPro" id="IPR002327">
    <property type="entry name" value="Cyt_c_1A/1B"/>
</dbReference>
<dbReference type="PROSITE" id="PS51007">
    <property type="entry name" value="CYTC"/>
    <property type="match status" value="1"/>
</dbReference>
<dbReference type="AlphaFoldDB" id="A0A7W7K3A6"/>
<evidence type="ECO:0000256" key="4">
    <source>
        <dbReference type="ARBA" id="ARBA00022982"/>
    </source>
</evidence>
<sequence>MKLLVCLGALSAAGAAQFFVSVPTVAQTAAPTAPPPAFNACRACHTVEKGGKNGVGPNLYGVVGRTAGTTPGFNYSPAMKASKLRWDEATLNEYLAGPGKKVPGSRMPIGMPDPAKRAAIIAYLKAGSGK</sequence>
<comment type="caution">
    <text evidence="9">The sequence shown here is derived from an EMBL/GenBank/DDBJ whole genome shotgun (WGS) entry which is preliminary data.</text>
</comment>
<dbReference type="PRINTS" id="PR00604">
    <property type="entry name" value="CYTCHRMECIAB"/>
</dbReference>
<dbReference type="PANTHER" id="PTHR11961">
    <property type="entry name" value="CYTOCHROME C"/>
    <property type="match status" value="1"/>
</dbReference>
<gene>
    <name evidence="9" type="ORF">HNP52_002664</name>
</gene>
<dbReference type="GO" id="GO:0020037">
    <property type="term" value="F:heme binding"/>
    <property type="evidence" value="ECO:0007669"/>
    <property type="project" value="InterPro"/>
</dbReference>
<evidence type="ECO:0000256" key="1">
    <source>
        <dbReference type="ARBA" id="ARBA00022448"/>
    </source>
</evidence>
<evidence type="ECO:0000256" key="6">
    <source>
        <dbReference type="PROSITE-ProRule" id="PRU00433"/>
    </source>
</evidence>
<feature type="signal peptide" evidence="7">
    <location>
        <begin position="1"/>
        <end position="26"/>
    </location>
</feature>
<name>A0A7W7K3A6_9SPHN</name>
<dbReference type="Gene3D" id="1.10.760.10">
    <property type="entry name" value="Cytochrome c-like domain"/>
    <property type="match status" value="1"/>
</dbReference>
<evidence type="ECO:0000256" key="7">
    <source>
        <dbReference type="SAM" id="SignalP"/>
    </source>
</evidence>
<reference evidence="9 10" key="1">
    <citation type="submission" date="2020-08" db="EMBL/GenBank/DDBJ databases">
        <title>Functional genomics of gut bacteria from endangered species of beetles.</title>
        <authorList>
            <person name="Carlos-Shanley C."/>
        </authorList>
    </citation>
    <scope>NUCLEOTIDE SEQUENCE [LARGE SCALE GENOMIC DNA]</scope>
    <source>
        <strain evidence="9 10">S00224</strain>
    </source>
</reference>
<keyword evidence="4" id="KW-0249">Electron transport</keyword>
<dbReference type="Pfam" id="PF00034">
    <property type="entry name" value="Cytochrom_C"/>
    <property type="match status" value="1"/>
</dbReference>
<dbReference type="InterPro" id="IPR036909">
    <property type="entry name" value="Cyt_c-like_dom_sf"/>
</dbReference>
<dbReference type="SUPFAM" id="SSF46626">
    <property type="entry name" value="Cytochrome c"/>
    <property type="match status" value="1"/>
</dbReference>
<evidence type="ECO:0000256" key="2">
    <source>
        <dbReference type="ARBA" id="ARBA00022617"/>
    </source>
</evidence>
<dbReference type="GO" id="GO:0046872">
    <property type="term" value="F:metal ion binding"/>
    <property type="evidence" value="ECO:0007669"/>
    <property type="project" value="UniProtKB-KW"/>
</dbReference>
<evidence type="ECO:0000259" key="8">
    <source>
        <dbReference type="PROSITE" id="PS51007"/>
    </source>
</evidence>
<dbReference type="EMBL" id="JACHLN010000002">
    <property type="protein sequence ID" value="MBB4839595.1"/>
    <property type="molecule type" value="Genomic_DNA"/>
</dbReference>
<evidence type="ECO:0000256" key="3">
    <source>
        <dbReference type="ARBA" id="ARBA00022723"/>
    </source>
</evidence>
<dbReference type="RefSeq" id="WP_184167840.1">
    <property type="nucleotide sequence ID" value="NZ_JACHLN010000002.1"/>
</dbReference>
<evidence type="ECO:0000256" key="5">
    <source>
        <dbReference type="ARBA" id="ARBA00023004"/>
    </source>
</evidence>
<dbReference type="InterPro" id="IPR009056">
    <property type="entry name" value="Cyt_c-like_dom"/>
</dbReference>
<organism evidence="9 10">
    <name type="scientific">Sphingomonas kyeonggiensis</name>
    <dbReference type="NCBI Taxonomy" id="1268553"/>
    <lineage>
        <taxon>Bacteria</taxon>
        <taxon>Pseudomonadati</taxon>
        <taxon>Pseudomonadota</taxon>
        <taxon>Alphaproteobacteria</taxon>
        <taxon>Sphingomonadales</taxon>
        <taxon>Sphingomonadaceae</taxon>
        <taxon>Sphingomonas</taxon>
    </lineage>
</organism>
<evidence type="ECO:0000313" key="9">
    <source>
        <dbReference type="EMBL" id="MBB4839595.1"/>
    </source>
</evidence>
<dbReference type="GO" id="GO:0009055">
    <property type="term" value="F:electron transfer activity"/>
    <property type="evidence" value="ECO:0007669"/>
    <property type="project" value="InterPro"/>
</dbReference>
<keyword evidence="1" id="KW-0813">Transport</keyword>
<feature type="domain" description="Cytochrome c" evidence="8">
    <location>
        <begin position="9"/>
        <end position="128"/>
    </location>
</feature>
<keyword evidence="7" id="KW-0732">Signal</keyword>
<keyword evidence="3 6" id="KW-0479">Metal-binding</keyword>
<feature type="chain" id="PRO_5031190320" evidence="7">
    <location>
        <begin position="27"/>
        <end position="130"/>
    </location>
</feature>
<keyword evidence="2 6" id="KW-0349">Heme</keyword>